<evidence type="ECO:0000256" key="2">
    <source>
        <dbReference type="RuleBase" id="RU368102"/>
    </source>
</evidence>
<dbReference type="AlphaFoldDB" id="A0AAV5N8N8"/>
<dbReference type="GO" id="GO:0005737">
    <property type="term" value="C:cytoplasm"/>
    <property type="evidence" value="ECO:0007669"/>
    <property type="project" value="UniProtKB-SubCell"/>
</dbReference>
<name>A0AAV5N8N8_9GAMM</name>
<sequence>MMKQDINVIAPALTGKPVDEAFILGSAVWLWMHSPLHRETPLLALQDVLLPAIKHRQFVMAFENNRPVFYLSWAKLNEATESRYLQKDVMHLATSEWDSGERLWFIDWIAPFGHTRAMNNWVRSRLFAGNFCARSVYHRQHKPHGKSIQQFRGVAVPLAVATHWFDSHPVSFGLQKTLSEGTQS</sequence>
<comment type="caution">
    <text evidence="3">The sequence shown here is derived from an EMBL/GenBank/DDBJ whole genome shotgun (WGS) entry which is preliminary data.</text>
</comment>
<comment type="similarity">
    <text evidence="1 2">Belongs to the RTX toxin acyltransferase family.</text>
</comment>
<dbReference type="GO" id="GO:0031640">
    <property type="term" value="P:killing of cells of another organism"/>
    <property type="evidence" value="ECO:0007669"/>
    <property type="project" value="UniProtKB-KW"/>
</dbReference>
<keyword evidence="4" id="KW-1185">Reference proteome</keyword>
<dbReference type="Proteomes" id="UP001058124">
    <property type="component" value="Unassembled WGS sequence"/>
</dbReference>
<keyword evidence="2" id="KW-0012">Acyltransferase</keyword>
<proteinExistence type="inferred from homology"/>
<dbReference type="EC" id="2.3.1.-" evidence="2"/>
<dbReference type="Pfam" id="PF02794">
    <property type="entry name" value="HlyC"/>
    <property type="match status" value="1"/>
</dbReference>
<dbReference type="RefSeq" id="WP_027275134.1">
    <property type="nucleotide sequence ID" value="NZ_BRLH01000011.1"/>
</dbReference>
<organism evidence="3 4">
    <name type="scientific">Leminorella grimontii</name>
    <dbReference type="NCBI Taxonomy" id="82981"/>
    <lineage>
        <taxon>Bacteria</taxon>
        <taxon>Pseudomonadati</taxon>
        <taxon>Pseudomonadota</taxon>
        <taxon>Gammaproteobacteria</taxon>
        <taxon>Enterobacterales</taxon>
        <taxon>Budviciaceae</taxon>
        <taxon>Leminorella</taxon>
    </lineage>
</organism>
<evidence type="ECO:0000313" key="3">
    <source>
        <dbReference type="EMBL" id="GKX57151.1"/>
    </source>
</evidence>
<evidence type="ECO:0000256" key="1">
    <source>
        <dbReference type="ARBA" id="ARBA00005686"/>
    </source>
</evidence>
<gene>
    <name evidence="3" type="primary">hlyC</name>
    <name evidence="3" type="ORF">SOASR030_32630</name>
</gene>
<comment type="function">
    <text evidence="2">Involved in fatty acylation of protoxin at internal lysine residues, thereby converting it to the active toxin.</text>
</comment>
<reference evidence="3" key="1">
    <citation type="submission" date="2022-06" db="EMBL/GenBank/DDBJ databases">
        <title>Draft genome sequences of Leminorella grimontii str. JCM5902.</title>
        <authorList>
            <person name="Wakabayashi Y."/>
            <person name="Kojima K."/>
        </authorList>
    </citation>
    <scope>NUCLEOTIDE SEQUENCE</scope>
    <source>
        <strain evidence="3">JCM 5902</strain>
    </source>
</reference>
<protein>
    <recommendedName>
        <fullName evidence="2">RTX toxin-activating lysine-acyltransferase</fullName>
        <ecNumber evidence="2">2.3.1.-</ecNumber>
    </recommendedName>
</protein>
<dbReference type="GO" id="GO:0016746">
    <property type="term" value="F:acyltransferase activity"/>
    <property type="evidence" value="ECO:0007669"/>
    <property type="project" value="UniProtKB-UniRule"/>
</dbReference>
<keyword evidence="2" id="KW-0963">Cytoplasm</keyword>
<comment type="subcellular location">
    <subcellularLocation>
        <location evidence="2">Cytoplasm</location>
    </subcellularLocation>
</comment>
<evidence type="ECO:0000313" key="4">
    <source>
        <dbReference type="Proteomes" id="UP001058124"/>
    </source>
</evidence>
<dbReference type="EMBL" id="BRLH01000011">
    <property type="protein sequence ID" value="GKX57151.1"/>
    <property type="molecule type" value="Genomic_DNA"/>
</dbReference>
<keyword evidence="2" id="KW-0204">Cytolysis</keyword>
<dbReference type="PRINTS" id="PR01489">
    <property type="entry name" value="RTXTOXINC"/>
</dbReference>
<keyword evidence="2" id="KW-0808">Transferase</keyword>
<accession>A0AAV5N8N8</accession>
<dbReference type="InterPro" id="IPR003996">
    <property type="entry name" value="RTX_toxin-activating_protC_bac"/>
</dbReference>
<dbReference type="GO" id="GO:0009404">
    <property type="term" value="P:toxin metabolic process"/>
    <property type="evidence" value="ECO:0007669"/>
    <property type="project" value="UniProtKB-UniRule"/>
</dbReference>